<dbReference type="GO" id="GO:0004222">
    <property type="term" value="F:metalloendopeptidase activity"/>
    <property type="evidence" value="ECO:0007669"/>
    <property type="project" value="UniProtKB-UniRule"/>
</dbReference>
<feature type="transmembrane region" description="Helical" evidence="8">
    <location>
        <begin position="180"/>
        <end position="207"/>
    </location>
</feature>
<keyword evidence="8" id="KW-0812">Transmembrane</keyword>
<dbReference type="FunCoup" id="B4N180">
    <property type="interactions" value="17"/>
</dbReference>
<feature type="transmembrane region" description="Helical" evidence="8">
    <location>
        <begin position="38"/>
        <end position="59"/>
    </location>
</feature>
<dbReference type="InterPro" id="IPR027057">
    <property type="entry name" value="CAXX_Prtase_1"/>
</dbReference>
<keyword evidence="3 8" id="KW-0378">Hydrolase</keyword>
<evidence type="ECO:0000256" key="2">
    <source>
        <dbReference type="ARBA" id="ARBA00022723"/>
    </source>
</evidence>
<dbReference type="Gene3D" id="3.30.2010.10">
    <property type="entry name" value="Metalloproteases ('zincins'), catalytic domain"/>
    <property type="match status" value="1"/>
</dbReference>
<sequence>MSDVLYQDPLQGEPFAQLPTPKSLDPIPKSISLTDPIMLRYTLCLSIVIRNCFHVYLCWRQFRLCKRSQEPPPQMLGIMSQATFDSSKDREMRTVELQLIRYIFDAILSCLELHCGVFPYLWKLTMLWYRRIGDDVWQNLVFMVIFSTYMVMRTIPSVLYDKLVLEPYYGADPEKVRTLVGLLCASAFLIVLVQVALIPITVIFLFIEGNGGWYFVLWIWGFLFVLSIVCLLFFSLFGAPCLGKSTKLPEGNLRKELTKVFSDFKFPSNRVYVVQTFHISNATAYVWGCCCCKRLIILDNLIYNRGKPIEELHEDEVGLGLKDEQLAAFLAHLLSHWRRYHLFKSFTMVHISLLIYLLLFGTCYRQQTLYEAAGFSYEFYPRIVGYWLVYKYVMPPYLTITNWIIFYFIRHFEYSADKYAWKLGYSQDLKSALLKLFADNRLFPMVDHWYLMWHRVRPSILQRLSNLHRLEVGSRATRLELI</sequence>
<dbReference type="STRING" id="7260.B4N180"/>
<dbReference type="AlphaFoldDB" id="B4N180"/>
<comment type="catalytic activity">
    <reaction evidence="6 8">
        <text>Hydrolyzes the peptide bond -P2-(S-farnesyl or geranylgeranyl)C-P1'-P2'-P3'-COOH where P1' and P2' are amino acids with aliphatic side chains and P3' is any C-terminal residue.</text>
        <dbReference type="EC" id="3.4.24.84"/>
    </reaction>
</comment>
<comment type="function">
    <text evidence="8">Proteolytically removes the C-terminal three residues of farnesylated proteins.</text>
</comment>
<dbReference type="eggNOG" id="KOG2719">
    <property type="taxonomic scope" value="Eukaryota"/>
</dbReference>
<dbReference type="KEGG" id="dwi:6644165"/>
<evidence type="ECO:0000256" key="8">
    <source>
        <dbReference type="RuleBase" id="RU366005"/>
    </source>
</evidence>
<evidence type="ECO:0000313" key="11">
    <source>
        <dbReference type="EMBL" id="EDW78020.1"/>
    </source>
</evidence>
<feature type="binding site" evidence="7">
    <location>
        <position position="332"/>
    </location>
    <ligand>
        <name>Zn(2+)</name>
        <dbReference type="ChEBI" id="CHEBI:29105"/>
        <note>catalytic</note>
    </ligand>
</feature>
<dbReference type="GO" id="GO:0046872">
    <property type="term" value="F:metal ion binding"/>
    <property type="evidence" value="ECO:0007669"/>
    <property type="project" value="UniProtKB-UniRule"/>
</dbReference>
<feature type="domain" description="CAAX prenyl protease 1 N-terminal" evidence="10">
    <location>
        <begin position="61"/>
        <end position="244"/>
    </location>
</feature>
<evidence type="ECO:0000256" key="3">
    <source>
        <dbReference type="ARBA" id="ARBA00022801"/>
    </source>
</evidence>
<keyword evidence="12" id="KW-1185">Reference proteome</keyword>
<evidence type="ECO:0000256" key="1">
    <source>
        <dbReference type="ARBA" id="ARBA00022670"/>
    </source>
</evidence>
<organism evidence="11 12">
    <name type="scientific">Drosophila willistoni</name>
    <name type="common">Fruit fly</name>
    <dbReference type="NCBI Taxonomy" id="7260"/>
    <lineage>
        <taxon>Eukaryota</taxon>
        <taxon>Metazoa</taxon>
        <taxon>Ecdysozoa</taxon>
        <taxon>Arthropoda</taxon>
        <taxon>Hexapoda</taxon>
        <taxon>Insecta</taxon>
        <taxon>Pterygota</taxon>
        <taxon>Neoptera</taxon>
        <taxon>Endopterygota</taxon>
        <taxon>Diptera</taxon>
        <taxon>Brachycera</taxon>
        <taxon>Muscomorpha</taxon>
        <taxon>Ephydroidea</taxon>
        <taxon>Drosophilidae</taxon>
        <taxon>Drosophila</taxon>
        <taxon>Sophophora</taxon>
    </lineage>
</organism>
<dbReference type="InParanoid" id="B4N180"/>
<evidence type="ECO:0000259" key="10">
    <source>
        <dbReference type="Pfam" id="PF16491"/>
    </source>
</evidence>
<keyword evidence="4 7" id="KW-0862">Zinc</keyword>
<keyword evidence="8" id="KW-0472">Membrane</keyword>
<name>B4N180_DROWI</name>
<gene>
    <name evidence="11" type="primary">Dwil\GK24789</name>
    <name evidence="11" type="ORF">Dwil_GK24789</name>
</gene>
<dbReference type="Proteomes" id="UP000007798">
    <property type="component" value="Unassembled WGS sequence"/>
</dbReference>
<keyword evidence="1 8" id="KW-0645">Protease</keyword>
<dbReference type="OMA" id="TITNWII"/>
<dbReference type="GO" id="GO:0005789">
    <property type="term" value="C:endoplasmic reticulum membrane"/>
    <property type="evidence" value="ECO:0007669"/>
    <property type="project" value="UniProtKB-SubCell"/>
</dbReference>
<evidence type="ECO:0000256" key="4">
    <source>
        <dbReference type="ARBA" id="ARBA00022833"/>
    </source>
</evidence>
<dbReference type="CDD" id="cd07343">
    <property type="entry name" value="M48A_Zmpste24p_like"/>
    <property type="match status" value="1"/>
</dbReference>
<feature type="transmembrane region" description="Helical" evidence="8">
    <location>
        <begin position="346"/>
        <end position="367"/>
    </location>
</feature>
<comment type="subcellular location">
    <subcellularLocation>
        <location evidence="8">Endoplasmic reticulum membrane</location>
        <topology evidence="8">Multi-pass membrane protein</topology>
    </subcellularLocation>
</comment>
<comment type="similarity">
    <text evidence="8">Belongs to the peptidase M48A family.</text>
</comment>
<dbReference type="EMBL" id="CH963920">
    <property type="protein sequence ID" value="EDW78020.1"/>
    <property type="molecule type" value="Genomic_DNA"/>
</dbReference>
<keyword evidence="5 8" id="KW-0482">Metalloprotease</keyword>
<evidence type="ECO:0000259" key="9">
    <source>
        <dbReference type="Pfam" id="PF01435"/>
    </source>
</evidence>
<dbReference type="Pfam" id="PF01435">
    <property type="entry name" value="Peptidase_M48"/>
    <property type="match status" value="1"/>
</dbReference>
<evidence type="ECO:0000256" key="6">
    <source>
        <dbReference type="ARBA" id="ARBA00044456"/>
    </source>
</evidence>
<keyword evidence="8" id="KW-1133">Transmembrane helix</keyword>
<keyword evidence="2 7" id="KW-0479">Metal-binding</keyword>
<dbReference type="OrthoDB" id="7882191at2759"/>
<evidence type="ECO:0000256" key="5">
    <source>
        <dbReference type="ARBA" id="ARBA00023049"/>
    </source>
</evidence>
<dbReference type="PANTHER" id="PTHR10120">
    <property type="entry name" value="CAAX PRENYL PROTEASE 1"/>
    <property type="match status" value="1"/>
</dbReference>
<keyword evidence="8" id="KW-0256">Endoplasmic reticulum</keyword>
<feature type="domain" description="Peptidase M48" evidence="9">
    <location>
        <begin position="249"/>
        <end position="469"/>
    </location>
</feature>
<feature type="transmembrane region" description="Helical" evidence="8">
    <location>
        <begin position="387"/>
        <end position="409"/>
    </location>
</feature>
<feature type="transmembrane region" description="Helical" evidence="8">
    <location>
        <begin position="99"/>
        <end position="120"/>
    </location>
</feature>
<feature type="transmembrane region" description="Helical" evidence="8">
    <location>
        <begin position="140"/>
        <end position="160"/>
    </location>
</feature>
<dbReference type="InterPro" id="IPR001915">
    <property type="entry name" value="Peptidase_M48"/>
</dbReference>
<dbReference type="EC" id="3.4.24.84" evidence="8"/>
<proteinExistence type="inferred from homology"/>
<evidence type="ECO:0000313" key="12">
    <source>
        <dbReference type="Proteomes" id="UP000007798"/>
    </source>
</evidence>
<protein>
    <recommendedName>
        <fullName evidence="8">CAAX prenyl protease</fullName>
        <ecNumber evidence="8">3.4.24.84</ecNumber>
    </recommendedName>
</protein>
<feature type="binding site" evidence="7">
    <location>
        <position position="413"/>
    </location>
    <ligand>
        <name>Zn(2+)</name>
        <dbReference type="ChEBI" id="CHEBI:29105"/>
        <note>catalytic</note>
    </ligand>
</feature>
<accession>B4N180</accession>
<dbReference type="HOGENOM" id="CLU_025947_3_0_1"/>
<reference evidence="11 12" key="1">
    <citation type="journal article" date="2007" name="Nature">
        <title>Evolution of genes and genomes on the Drosophila phylogeny.</title>
        <authorList>
            <consortium name="Drosophila 12 Genomes Consortium"/>
            <person name="Clark A.G."/>
            <person name="Eisen M.B."/>
            <person name="Smith D.R."/>
            <person name="Bergman C.M."/>
            <person name="Oliver B."/>
            <person name="Markow T.A."/>
            <person name="Kaufman T.C."/>
            <person name="Kellis M."/>
            <person name="Gelbart W."/>
            <person name="Iyer V.N."/>
            <person name="Pollard D.A."/>
            <person name="Sackton T.B."/>
            <person name="Larracuente A.M."/>
            <person name="Singh N.D."/>
            <person name="Abad J.P."/>
            <person name="Abt D.N."/>
            <person name="Adryan B."/>
            <person name="Aguade M."/>
            <person name="Akashi H."/>
            <person name="Anderson W.W."/>
            <person name="Aquadro C.F."/>
            <person name="Ardell D.H."/>
            <person name="Arguello R."/>
            <person name="Artieri C.G."/>
            <person name="Barbash D.A."/>
            <person name="Barker D."/>
            <person name="Barsanti P."/>
            <person name="Batterham P."/>
            <person name="Batzoglou S."/>
            <person name="Begun D."/>
            <person name="Bhutkar A."/>
            <person name="Blanco E."/>
            <person name="Bosak S.A."/>
            <person name="Bradley R.K."/>
            <person name="Brand A.D."/>
            <person name="Brent M.R."/>
            <person name="Brooks A.N."/>
            <person name="Brown R.H."/>
            <person name="Butlin R.K."/>
            <person name="Caggese C."/>
            <person name="Calvi B.R."/>
            <person name="Bernardo de Carvalho A."/>
            <person name="Caspi A."/>
            <person name="Castrezana S."/>
            <person name="Celniker S.E."/>
            <person name="Chang J.L."/>
            <person name="Chapple C."/>
            <person name="Chatterji S."/>
            <person name="Chinwalla A."/>
            <person name="Civetta A."/>
            <person name="Clifton S.W."/>
            <person name="Comeron J.M."/>
            <person name="Costello J.C."/>
            <person name="Coyne J.A."/>
            <person name="Daub J."/>
            <person name="David R.G."/>
            <person name="Delcher A.L."/>
            <person name="Delehaunty K."/>
            <person name="Do C.B."/>
            <person name="Ebling H."/>
            <person name="Edwards K."/>
            <person name="Eickbush T."/>
            <person name="Evans J.D."/>
            <person name="Filipski A."/>
            <person name="Findeiss S."/>
            <person name="Freyhult E."/>
            <person name="Fulton L."/>
            <person name="Fulton R."/>
            <person name="Garcia A.C."/>
            <person name="Gardiner A."/>
            <person name="Garfield D.A."/>
            <person name="Garvin B.E."/>
            <person name="Gibson G."/>
            <person name="Gilbert D."/>
            <person name="Gnerre S."/>
            <person name="Godfrey J."/>
            <person name="Good R."/>
            <person name="Gotea V."/>
            <person name="Gravely B."/>
            <person name="Greenberg A.J."/>
            <person name="Griffiths-Jones S."/>
            <person name="Gross S."/>
            <person name="Guigo R."/>
            <person name="Gustafson E.A."/>
            <person name="Haerty W."/>
            <person name="Hahn M.W."/>
            <person name="Halligan D.L."/>
            <person name="Halpern A.L."/>
            <person name="Halter G.M."/>
            <person name="Han M.V."/>
            <person name="Heger A."/>
            <person name="Hillier L."/>
            <person name="Hinrichs A.S."/>
            <person name="Holmes I."/>
            <person name="Hoskins R.A."/>
            <person name="Hubisz M.J."/>
            <person name="Hultmark D."/>
            <person name="Huntley M.A."/>
            <person name="Jaffe D.B."/>
            <person name="Jagadeeshan S."/>
            <person name="Jeck W.R."/>
            <person name="Johnson J."/>
            <person name="Jones C.D."/>
            <person name="Jordan W.C."/>
            <person name="Karpen G.H."/>
            <person name="Kataoka E."/>
            <person name="Keightley P.D."/>
            <person name="Kheradpour P."/>
            <person name="Kirkness E.F."/>
            <person name="Koerich L.B."/>
            <person name="Kristiansen K."/>
            <person name="Kudrna D."/>
            <person name="Kulathinal R.J."/>
            <person name="Kumar S."/>
            <person name="Kwok R."/>
            <person name="Lander E."/>
            <person name="Langley C.H."/>
            <person name="Lapoint R."/>
            <person name="Lazzaro B.P."/>
            <person name="Lee S.J."/>
            <person name="Levesque L."/>
            <person name="Li R."/>
            <person name="Lin C.F."/>
            <person name="Lin M.F."/>
            <person name="Lindblad-Toh K."/>
            <person name="Llopart A."/>
            <person name="Long M."/>
            <person name="Low L."/>
            <person name="Lozovsky E."/>
            <person name="Lu J."/>
            <person name="Luo M."/>
            <person name="Machado C.A."/>
            <person name="Makalowski W."/>
            <person name="Marzo M."/>
            <person name="Matsuda M."/>
            <person name="Matzkin L."/>
            <person name="McAllister B."/>
            <person name="McBride C.S."/>
            <person name="McKernan B."/>
            <person name="McKernan K."/>
            <person name="Mendez-Lago M."/>
            <person name="Minx P."/>
            <person name="Mollenhauer M.U."/>
            <person name="Montooth K."/>
            <person name="Mount S.M."/>
            <person name="Mu X."/>
            <person name="Myers E."/>
            <person name="Negre B."/>
            <person name="Newfeld S."/>
            <person name="Nielsen R."/>
            <person name="Noor M.A."/>
            <person name="O'Grady P."/>
            <person name="Pachter L."/>
            <person name="Papaceit M."/>
            <person name="Parisi M.J."/>
            <person name="Parisi M."/>
            <person name="Parts L."/>
            <person name="Pedersen J.S."/>
            <person name="Pesole G."/>
            <person name="Phillippy A.M."/>
            <person name="Ponting C.P."/>
            <person name="Pop M."/>
            <person name="Porcelli D."/>
            <person name="Powell J.R."/>
            <person name="Prohaska S."/>
            <person name="Pruitt K."/>
            <person name="Puig M."/>
            <person name="Quesneville H."/>
            <person name="Ram K.R."/>
            <person name="Rand D."/>
            <person name="Rasmussen M.D."/>
            <person name="Reed L.K."/>
            <person name="Reenan R."/>
            <person name="Reily A."/>
            <person name="Remington K.A."/>
            <person name="Rieger T.T."/>
            <person name="Ritchie M.G."/>
            <person name="Robin C."/>
            <person name="Rogers Y.H."/>
            <person name="Rohde C."/>
            <person name="Rozas J."/>
            <person name="Rubenfield M.J."/>
            <person name="Ruiz A."/>
            <person name="Russo S."/>
            <person name="Salzberg S.L."/>
            <person name="Sanchez-Gracia A."/>
            <person name="Saranga D.J."/>
            <person name="Sato H."/>
            <person name="Schaeffer S.W."/>
            <person name="Schatz M.C."/>
            <person name="Schlenke T."/>
            <person name="Schwartz R."/>
            <person name="Segarra C."/>
            <person name="Singh R.S."/>
            <person name="Sirot L."/>
            <person name="Sirota M."/>
            <person name="Sisneros N.B."/>
            <person name="Smith C.D."/>
            <person name="Smith T.F."/>
            <person name="Spieth J."/>
            <person name="Stage D.E."/>
            <person name="Stark A."/>
            <person name="Stephan W."/>
            <person name="Strausberg R.L."/>
            <person name="Strempel S."/>
            <person name="Sturgill D."/>
            <person name="Sutton G."/>
            <person name="Sutton G.G."/>
            <person name="Tao W."/>
            <person name="Teichmann S."/>
            <person name="Tobari Y.N."/>
            <person name="Tomimura Y."/>
            <person name="Tsolas J.M."/>
            <person name="Valente V.L."/>
            <person name="Venter E."/>
            <person name="Venter J.C."/>
            <person name="Vicario S."/>
            <person name="Vieira F.G."/>
            <person name="Vilella A.J."/>
            <person name="Villasante A."/>
            <person name="Walenz B."/>
            <person name="Wang J."/>
            <person name="Wasserman M."/>
            <person name="Watts T."/>
            <person name="Wilson D."/>
            <person name="Wilson R.K."/>
            <person name="Wing R.A."/>
            <person name="Wolfner M.F."/>
            <person name="Wong A."/>
            <person name="Wong G.K."/>
            <person name="Wu C.I."/>
            <person name="Wu G."/>
            <person name="Yamamoto D."/>
            <person name="Yang H.P."/>
            <person name="Yang S.P."/>
            <person name="Yorke J.A."/>
            <person name="Yoshida K."/>
            <person name="Zdobnov E."/>
            <person name="Zhang P."/>
            <person name="Zhang Y."/>
            <person name="Zimin A.V."/>
            <person name="Baldwin J."/>
            <person name="Abdouelleil A."/>
            <person name="Abdulkadir J."/>
            <person name="Abebe A."/>
            <person name="Abera B."/>
            <person name="Abreu J."/>
            <person name="Acer S.C."/>
            <person name="Aftuck L."/>
            <person name="Alexander A."/>
            <person name="An P."/>
            <person name="Anderson E."/>
            <person name="Anderson S."/>
            <person name="Arachi H."/>
            <person name="Azer M."/>
            <person name="Bachantsang P."/>
            <person name="Barry A."/>
            <person name="Bayul T."/>
            <person name="Berlin A."/>
            <person name="Bessette D."/>
            <person name="Bloom T."/>
            <person name="Blye J."/>
            <person name="Boguslavskiy L."/>
            <person name="Bonnet C."/>
            <person name="Boukhgalter B."/>
            <person name="Bourzgui I."/>
            <person name="Brown A."/>
            <person name="Cahill P."/>
            <person name="Channer S."/>
            <person name="Cheshatsang Y."/>
            <person name="Chuda L."/>
            <person name="Citroen M."/>
            <person name="Collymore A."/>
            <person name="Cooke P."/>
            <person name="Costello M."/>
            <person name="D'Aco K."/>
            <person name="Daza R."/>
            <person name="De Haan G."/>
            <person name="DeGray S."/>
            <person name="DeMaso C."/>
            <person name="Dhargay N."/>
            <person name="Dooley K."/>
            <person name="Dooley E."/>
            <person name="Doricent M."/>
            <person name="Dorje P."/>
            <person name="Dorjee K."/>
            <person name="Dupes A."/>
            <person name="Elong R."/>
            <person name="Falk J."/>
            <person name="Farina A."/>
            <person name="Faro S."/>
            <person name="Ferguson D."/>
            <person name="Fisher S."/>
            <person name="Foley C.D."/>
            <person name="Franke A."/>
            <person name="Friedrich D."/>
            <person name="Gadbois L."/>
            <person name="Gearin G."/>
            <person name="Gearin C.R."/>
            <person name="Giannoukos G."/>
            <person name="Goode T."/>
            <person name="Graham J."/>
            <person name="Grandbois E."/>
            <person name="Grewal S."/>
            <person name="Gyaltsen K."/>
            <person name="Hafez N."/>
            <person name="Hagos B."/>
            <person name="Hall J."/>
            <person name="Henson C."/>
            <person name="Hollinger A."/>
            <person name="Honan T."/>
            <person name="Huard M.D."/>
            <person name="Hughes L."/>
            <person name="Hurhula B."/>
            <person name="Husby M.E."/>
            <person name="Kamat A."/>
            <person name="Kanga B."/>
            <person name="Kashin S."/>
            <person name="Khazanovich D."/>
            <person name="Kisner P."/>
            <person name="Lance K."/>
            <person name="Lara M."/>
            <person name="Lee W."/>
            <person name="Lennon N."/>
            <person name="Letendre F."/>
            <person name="LeVine R."/>
            <person name="Lipovsky A."/>
            <person name="Liu X."/>
            <person name="Liu J."/>
            <person name="Liu S."/>
            <person name="Lokyitsang T."/>
            <person name="Lokyitsang Y."/>
            <person name="Lubonja R."/>
            <person name="Lui A."/>
            <person name="MacDonald P."/>
            <person name="Magnisalis V."/>
            <person name="Maru K."/>
            <person name="Matthews C."/>
            <person name="McCusker W."/>
            <person name="McDonough S."/>
            <person name="Mehta T."/>
            <person name="Meldrim J."/>
            <person name="Meneus L."/>
            <person name="Mihai O."/>
            <person name="Mihalev A."/>
            <person name="Mihova T."/>
            <person name="Mittelman R."/>
            <person name="Mlenga V."/>
            <person name="Montmayeur A."/>
            <person name="Mulrain L."/>
            <person name="Navidi A."/>
            <person name="Naylor J."/>
            <person name="Negash T."/>
            <person name="Nguyen T."/>
            <person name="Nguyen N."/>
            <person name="Nicol R."/>
            <person name="Norbu C."/>
            <person name="Norbu N."/>
            <person name="Novod N."/>
            <person name="O'Neill B."/>
            <person name="Osman S."/>
            <person name="Markiewicz E."/>
            <person name="Oyono O.L."/>
            <person name="Patti C."/>
            <person name="Phunkhang P."/>
            <person name="Pierre F."/>
            <person name="Priest M."/>
            <person name="Raghuraman S."/>
            <person name="Rege F."/>
            <person name="Reyes R."/>
            <person name="Rise C."/>
            <person name="Rogov P."/>
            <person name="Ross K."/>
            <person name="Ryan E."/>
            <person name="Settipalli S."/>
            <person name="Shea T."/>
            <person name="Sherpa N."/>
            <person name="Shi L."/>
            <person name="Shih D."/>
            <person name="Sparrow T."/>
            <person name="Spaulding J."/>
            <person name="Stalker J."/>
            <person name="Stange-Thomann N."/>
            <person name="Stavropoulos S."/>
            <person name="Stone C."/>
            <person name="Strader C."/>
            <person name="Tesfaye S."/>
            <person name="Thomson T."/>
            <person name="Thoulutsang Y."/>
            <person name="Thoulutsang D."/>
            <person name="Topham K."/>
            <person name="Topping I."/>
            <person name="Tsamla T."/>
            <person name="Vassiliev H."/>
            <person name="Vo A."/>
            <person name="Wangchuk T."/>
            <person name="Wangdi T."/>
            <person name="Weiand M."/>
            <person name="Wilkinson J."/>
            <person name="Wilson A."/>
            <person name="Yadav S."/>
            <person name="Young G."/>
            <person name="Yu Q."/>
            <person name="Zembek L."/>
            <person name="Zhong D."/>
            <person name="Zimmer A."/>
            <person name="Zwirko Z."/>
            <person name="Jaffe D.B."/>
            <person name="Alvarez P."/>
            <person name="Brockman W."/>
            <person name="Butler J."/>
            <person name="Chin C."/>
            <person name="Gnerre S."/>
            <person name="Grabherr M."/>
            <person name="Kleber M."/>
            <person name="Mauceli E."/>
            <person name="MacCallum I."/>
        </authorList>
    </citation>
    <scope>NUCLEOTIDE SEQUENCE [LARGE SCALE GENOMIC DNA]</scope>
    <source>
        <strain evidence="12">Tucson 14030-0811.24</strain>
    </source>
</reference>
<dbReference type="PhylomeDB" id="B4N180"/>
<feature type="transmembrane region" description="Helical" evidence="8">
    <location>
        <begin position="213"/>
        <end position="237"/>
    </location>
</feature>
<comment type="cofactor">
    <cofactor evidence="7 8">
        <name>Zn(2+)</name>
        <dbReference type="ChEBI" id="CHEBI:29105"/>
    </cofactor>
    <text evidence="7 8">Binds 1 zinc ion per subunit.</text>
</comment>
<dbReference type="GO" id="GO:0071586">
    <property type="term" value="P:CAAX-box protein processing"/>
    <property type="evidence" value="ECO:0007669"/>
    <property type="project" value="UniProtKB-UniRule"/>
</dbReference>
<dbReference type="InterPro" id="IPR032456">
    <property type="entry name" value="Peptidase_M48_N"/>
</dbReference>
<feature type="binding site" evidence="7">
    <location>
        <position position="336"/>
    </location>
    <ligand>
        <name>Zn(2+)</name>
        <dbReference type="ChEBI" id="CHEBI:29105"/>
        <note>catalytic</note>
    </ligand>
</feature>
<dbReference type="Pfam" id="PF16491">
    <property type="entry name" value="Peptidase_M48_N"/>
    <property type="match status" value="1"/>
</dbReference>
<evidence type="ECO:0000256" key="7">
    <source>
        <dbReference type="PIRSR" id="PIRSR627057-2"/>
    </source>
</evidence>